<accession>A0A0N4T4Q5</accession>
<feature type="compositionally biased region" description="Basic and acidic residues" evidence="3">
    <location>
        <begin position="57"/>
        <end position="69"/>
    </location>
</feature>
<dbReference type="GO" id="GO:0000278">
    <property type="term" value="P:mitotic cell cycle"/>
    <property type="evidence" value="ECO:0007669"/>
    <property type="project" value="TreeGrafter"/>
</dbReference>
<proteinExistence type="inferred from homology"/>
<protein>
    <submittedName>
        <fullName evidence="7">CDT1 domain-containing protein</fullName>
    </submittedName>
</protein>
<dbReference type="Gene3D" id="1.10.10.1420">
    <property type="entry name" value="DNA replication factor Cdt1, C-terminal WH domain"/>
    <property type="match status" value="1"/>
</dbReference>
<dbReference type="GO" id="GO:0070182">
    <property type="term" value="F:DNA polymerase binding"/>
    <property type="evidence" value="ECO:0007669"/>
    <property type="project" value="TreeGrafter"/>
</dbReference>
<dbReference type="EMBL" id="UZAD01000757">
    <property type="protein sequence ID" value="VDN84341.1"/>
    <property type="molecule type" value="Genomic_DNA"/>
</dbReference>
<feature type="compositionally biased region" description="Polar residues" evidence="3">
    <location>
        <begin position="118"/>
        <end position="127"/>
    </location>
</feature>
<feature type="region of interest" description="Disordered" evidence="3">
    <location>
        <begin position="1"/>
        <end position="27"/>
    </location>
</feature>
<dbReference type="InterPro" id="IPR014939">
    <property type="entry name" value="CDT1_Gemini-bd-like"/>
</dbReference>
<dbReference type="AlphaFoldDB" id="A0A0N4T4Q5"/>
<reference evidence="5 6" key="2">
    <citation type="submission" date="2018-11" db="EMBL/GenBank/DDBJ databases">
        <authorList>
            <consortium name="Pathogen Informatics"/>
        </authorList>
    </citation>
    <scope>NUCLEOTIDE SEQUENCE [LARGE SCALE GENOMIC DNA]</scope>
</reference>
<dbReference type="Proteomes" id="UP000278627">
    <property type="component" value="Unassembled WGS sequence"/>
</dbReference>
<dbReference type="WBParaSite" id="BPAG_0000318501-mRNA-1">
    <property type="protein sequence ID" value="BPAG_0000318501-mRNA-1"/>
    <property type="gene ID" value="BPAG_0000318501"/>
</dbReference>
<feature type="region of interest" description="Disordered" evidence="3">
    <location>
        <begin position="345"/>
        <end position="367"/>
    </location>
</feature>
<dbReference type="GO" id="GO:0005634">
    <property type="term" value="C:nucleus"/>
    <property type="evidence" value="ECO:0007669"/>
    <property type="project" value="TreeGrafter"/>
</dbReference>
<gene>
    <name evidence="5" type="ORF">BPAG_LOCUS3155</name>
</gene>
<evidence type="ECO:0000256" key="2">
    <source>
        <dbReference type="ARBA" id="ARBA00023306"/>
    </source>
</evidence>
<feature type="region of interest" description="Disordered" evidence="3">
    <location>
        <begin position="104"/>
        <end position="144"/>
    </location>
</feature>
<evidence type="ECO:0000313" key="5">
    <source>
        <dbReference type="EMBL" id="VDN84341.1"/>
    </source>
</evidence>
<keyword evidence="6" id="KW-1185">Reference proteome</keyword>
<feature type="domain" description="CDT1 Geminin-binding" evidence="4">
    <location>
        <begin position="203"/>
        <end position="448"/>
    </location>
</feature>
<evidence type="ECO:0000313" key="6">
    <source>
        <dbReference type="Proteomes" id="UP000278627"/>
    </source>
</evidence>
<feature type="compositionally biased region" description="Basic residues" evidence="3">
    <location>
        <begin position="1"/>
        <end position="10"/>
    </location>
</feature>
<dbReference type="InterPro" id="IPR038090">
    <property type="entry name" value="Cdt1_C_WH_dom_sf"/>
</dbReference>
<feature type="compositionally biased region" description="Basic and acidic residues" evidence="3">
    <location>
        <begin position="131"/>
        <end position="144"/>
    </location>
</feature>
<name>A0A0N4T4Q5_BRUPA</name>
<dbReference type="Pfam" id="PF08839">
    <property type="entry name" value="CDT1"/>
    <property type="match status" value="1"/>
</dbReference>
<dbReference type="SUPFAM" id="SSF46785">
    <property type="entry name" value="Winged helix' DNA-binding domain"/>
    <property type="match status" value="1"/>
</dbReference>
<dbReference type="InterPro" id="IPR036390">
    <property type="entry name" value="WH_DNA-bd_sf"/>
</dbReference>
<dbReference type="PANTHER" id="PTHR28637">
    <property type="entry name" value="DNA REPLICATION FACTOR CDT1"/>
    <property type="match status" value="1"/>
</dbReference>
<sequence length="625" mass="71814">MSVRKVRTKSRAAEEMVCPATSSPSGGQKKVVEYFRTIHRDSAKKFKRLKVFTENDETKTVKHTLESPKKVARLKSPQIPEKETDSGDQEWVLPVTCETEVARKTKKVKENDNDAKSSSEPAGSSKISRCPRKEMTETDSKEKREQMYDEIKHDLVDVAFAVPYETETNKEDKIDLDILPSAVKLVESIKNSTDSSVIDTFPLPTKYERLLRFFDYTEMASYFLKVVSWLETQGKRITLNEVMTNVQRQLKSNYDEQQFAMILSIYPESYNIRCERRWMPIGGRHCNHKEYEYVIEPNLVNDLVLPQKKHVKETSSSKSSPVKSTLGSPCKVPLVSLARNPIPSSPRRAIMKSPTKSPSGSNMVTRCPPKLESRRLHRKLEFKSRLRKLVNIQHAAFLKNEGMFARWLITFVLNDVSVEISPDEQLPRYHPDFDLDAVVDITPTKLPEMPKGDAGQPETMREYLKAVPDSSSTLPEKIKMVIKELRSPEKKVAVVADKCIPLSPKKYVETKNTSKPSLLERIRAKERERKRREMMRNPEMEQRKGSYYNLKKVGSMKFVELIDKLAFSIGIISKVEIEAAINLLCEICPTYFKIVEVRGEKYIHLKDNNFSAIRDIVNVEIKKCI</sequence>
<dbReference type="PANTHER" id="PTHR28637:SF1">
    <property type="entry name" value="DNA REPLICATION FACTOR CDT1"/>
    <property type="match status" value="1"/>
</dbReference>
<dbReference type="GO" id="GO:0071163">
    <property type="term" value="P:DNA replication preinitiation complex assembly"/>
    <property type="evidence" value="ECO:0007669"/>
    <property type="project" value="InterPro"/>
</dbReference>
<dbReference type="Pfam" id="PF16679">
    <property type="entry name" value="CDT1_C"/>
    <property type="match status" value="1"/>
</dbReference>
<evidence type="ECO:0000259" key="4">
    <source>
        <dbReference type="SMART" id="SM01075"/>
    </source>
</evidence>
<dbReference type="InterPro" id="IPR045173">
    <property type="entry name" value="Cdt1"/>
</dbReference>
<dbReference type="SMART" id="SM01075">
    <property type="entry name" value="CDT1"/>
    <property type="match status" value="1"/>
</dbReference>
<dbReference type="STRING" id="6280.A0A0N4T4Q5"/>
<feature type="region of interest" description="Disordered" evidence="3">
    <location>
        <begin position="57"/>
        <end position="90"/>
    </location>
</feature>
<dbReference type="GO" id="GO:0030174">
    <property type="term" value="P:regulation of DNA-templated DNA replication initiation"/>
    <property type="evidence" value="ECO:0007669"/>
    <property type="project" value="InterPro"/>
</dbReference>
<comment type="similarity">
    <text evidence="1">Belongs to the Cdt1 family.</text>
</comment>
<reference evidence="7" key="1">
    <citation type="submission" date="2017-02" db="UniProtKB">
        <authorList>
            <consortium name="WormBaseParasite"/>
        </authorList>
    </citation>
    <scope>IDENTIFICATION</scope>
</reference>
<evidence type="ECO:0000313" key="7">
    <source>
        <dbReference type="WBParaSite" id="BPAG_0000318501-mRNA-1"/>
    </source>
</evidence>
<dbReference type="GO" id="GO:0000076">
    <property type="term" value="P:DNA replication checkpoint signaling"/>
    <property type="evidence" value="ECO:0007669"/>
    <property type="project" value="TreeGrafter"/>
</dbReference>
<dbReference type="GO" id="GO:0003677">
    <property type="term" value="F:DNA binding"/>
    <property type="evidence" value="ECO:0007669"/>
    <property type="project" value="InterPro"/>
</dbReference>
<organism evidence="7">
    <name type="scientific">Brugia pahangi</name>
    <name type="common">Filarial nematode worm</name>
    <dbReference type="NCBI Taxonomy" id="6280"/>
    <lineage>
        <taxon>Eukaryota</taxon>
        <taxon>Metazoa</taxon>
        <taxon>Ecdysozoa</taxon>
        <taxon>Nematoda</taxon>
        <taxon>Chromadorea</taxon>
        <taxon>Rhabditida</taxon>
        <taxon>Spirurina</taxon>
        <taxon>Spiruromorpha</taxon>
        <taxon>Filarioidea</taxon>
        <taxon>Onchocercidae</taxon>
        <taxon>Brugia</taxon>
    </lineage>
</organism>
<feature type="compositionally biased region" description="Basic and acidic residues" evidence="3">
    <location>
        <begin position="104"/>
        <end position="117"/>
    </location>
</feature>
<dbReference type="InterPro" id="IPR032054">
    <property type="entry name" value="Cdt1_C"/>
</dbReference>
<evidence type="ECO:0000256" key="3">
    <source>
        <dbReference type="SAM" id="MobiDB-lite"/>
    </source>
</evidence>
<keyword evidence="2" id="KW-0131">Cell cycle</keyword>
<evidence type="ECO:0000256" key="1">
    <source>
        <dbReference type="ARBA" id="ARBA00008356"/>
    </source>
</evidence>
<feature type="compositionally biased region" description="Polar residues" evidence="3">
    <location>
        <begin position="354"/>
        <end position="364"/>
    </location>
</feature>
<dbReference type="CDD" id="cd08674">
    <property type="entry name" value="Cdt1_m"/>
    <property type="match status" value="1"/>
</dbReference>